<sequence>MADDFNTIIIGAGIAGSTCALLCARAGLSVLLIERGEQPGSKNLSGGRLYGYALANIIPNFQATAPLERRITHEHFSLLTAEGATTLSGNHPVSESWSVLRARFDPWLAAQAEAAGAQLLCGVTVEALHKQGERITGVVCEGELLRAKTVVLAEGVNSELAERSGLIPPPSMDNMALGIKETLALDPALIQARFRLEEDQGAAWLFSGQLCGSKAGGGFLYTNRHSLSLGVVAPLSSLRDGPAAASTLLETLKSHPGVRPLVRETEVLEYGAHLVPEGGLHALPSRRGGEGWLLIGDTLRTCINTGLTVRGMDMAVLSAQAAANALIAGESEAHSPLATRYKQELQQSLLWQQLRRYRHLPALLQNSIWYQQGPAFCRSVLADLSRADATITPPLWRILLRHGHRAGLRRLSGLMLRSLKCL</sequence>
<keyword evidence="8" id="KW-1185">Reference proteome</keyword>
<evidence type="ECO:0000313" key="7">
    <source>
        <dbReference type="EMBL" id="PNS11054.1"/>
    </source>
</evidence>
<dbReference type="PANTHER" id="PTHR43624">
    <property type="entry name" value="ELECTRON TRANSFER FLAVOPROTEIN-QUINONE OXIDOREDUCTASE YDIS-RELATED"/>
    <property type="match status" value="1"/>
</dbReference>
<organism evidence="7 8">
    <name type="scientific">Mixta theicola</name>
    <dbReference type="NCBI Taxonomy" id="1458355"/>
    <lineage>
        <taxon>Bacteria</taxon>
        <taxon>Pseudomonadati</taxon>
        <taxon>Pseudomonadota</taxon>
        <taxon>Gammaproteobacteria</taxon>
        <taxon>Enterobacterales</taxon>
        <taxon>Erwiniaceae</taxon>
        <taxon>Mixta</taxon>
    </lineage>
</organism>
<keyword evidence="5 6" id="KW-0560">Oxidoreductase</keyword>
<gene>
    <name evidence="7" type="ORF">COO59_14080</name>
</gene>
<dbReference type="SUPFAM" id="SSF54373">
    <property type="entry name" value="FAD-linked reductases, C-terminal domain"/>
    <property type="match status" value="1"/>
</dbReference>
<evidence type="ECO:0000256" key="1">
    <source>
        <dbReference type="ARBA" id="ARBA00001974"/>
    </source>
</evidence>
<dbReference type="PANTHER" id="PTHR43624:SF2">
    <property type="entry name" value="ELECTRON TRANSFER FLAVOPROTEIN-QUINONE OXIDOREDUCTASE YDIS-RELATED"/>
    <property type="match status" value="1"/>
</dbReference>
<dbReference type="OrthoDB" id="103324at2"/>
<evidence type="ECO:0000256" key="4">
    <source>
        <dbReference type="ARBA" id="ARBA00022827"/>
    </source>
</evidence>
<dbReference type="Pfam" id="PF12831">
    <property type="entry name" value="FAD_oxidored"/>
    <property type="match status" value="1"/>
</dbReference>
<dbReference type="Gene3D" id="3.30.9.90">
    <property type="match status" value="1"/>
</dbReference>
<dbReference type="InterPro" id="IPR036188">
    <property type="entry name" value="FAD/NAD-bd_sf"/>
</dbReference>
<comment type="similarity">
    <text evidence="2 6">Belongs to the ETF-QO/FixC family.</text>
</comment>
<accession>A0A2K1Q7N5</accession>
<evidence type="ECO:0000256" key="5">
    <source>
        <dbReference type="ARBA" id="ARBA00023002"/>
    </source>
</evidence>
<dbReference type="InterPro" id="IPR039651">
    <property type="entry name" value="FixC-like"/>
</dbReference>
<dbReference type="AlphaFoldDB" id="A0A2K1Q7N5"/>
<keyword evidence="4 6" id="KW-0274">FAD</keyword>
<evidence type="ECO:0000313" key="8">
    <source>
        <dbReference type="Proteomes" id="UP000236345"/>
    </source>
</evidence>
<comment type="cofactor">
    <cofactor evidence="1 6">
        <name>FAD</name>
        <dbReference type="ChEBI" id="CHEBI:57692"/>
    </cofactor>
</comment>
<evidence type="ECO:0000256" key="2">
    <source>
        <dbReference type="ARBA" id="ARBA00006796"/>
    </source>
</evidence>
<dbReference type="GO" id="GO:0016491">
    <property type="term" value="F:oxidoreductase activity"/>
    <property type="evidence" value="ECO:0007669"/>
    <property type="project" value="UniProtKB-UniRule"/>
</dbReference>
<reference evidence="8" key="1">
    <citation type="submission" date="2017-09" db="EMBL/GenBank/DDBJ databases">
        <authorList>
            <person name="Palmer M."/>
            <person name="Steenkamp E.T."/>
            <person name="Coetzee M.P."/>
            <person name="Avontuur J.R."/>
            <person name="Van Zyl E."/>
            <person name="Chan W.-Y."/>
            <person name="Blom J."/>
            <person name="Venter S.N."/>
        </authorList>
    </citation>
    <scope>NUCLEOTIDE SEQUENCE [LARGE SCALE GENOMIC DNA]</scope>
    <source>
        <strain evidence="8">QC88-366</strain>
    </source>
</reference>
<keyword evidence="3 6" id="KW-0285">Flavoprotein</keyword>
<proteinExistence type="inferred from homology"/>
<dbReference type="GO" id="GO:0071949">
    <property type="term" value="F:FAD binding"/>
    <property type="evidence" value="ECO:0007669"/>
    <property type="project" value="UniProtKB-UniRule"/>
</dbReference>
<evidence type="ECO:0000256" key="3">
    <source>
        <dbReference type="ARBA" id="ARBA00022630"/>
    </source>
</evidence>
<dbReference type="Proteomes" id="UP000236345">
    <property type="component" value="Unassembled WGS sequence"/>
</dbReference>
<dbReference type="RefSeq" id="WP_103060423.1">
    <property type="nucleotide sequence ID" value="NZ_BSOF01000007.1"/>
</dbReference>
<dbReference type="EMBL" id="NWUO01000010">
    <property type="protein sequence ID" value="PNS11054.1"/>
    <property type="molecule type" value="Genomic_DNA"/>
</dbReference>
<name>A0A2K1Q7N5_9GAMM</name>
<dbReference type="SUPFAM" id="SSF51905">
    <property type="entry name" value="FAD/NAD(P)-binding domain"/>
    <property type="match status" value="1"/>
</dbReference>
<evidence type="ECO:0000256" key="6">
    <source>
        <dbReference type="RuleBase" id="RU366069"/>
    </source>
</evidence>
<protein>
    <recommendedName>
        <fullName evidence="6">Protein FixC</fullName>
    </recommendedName>
</protein>
<dbReference type="Gene3D" id="3.50.50.60">
    <property type="entry name" value="FAD/NAD(P)-binding domain"/>
    <property type="match status" value="1"/>
</dbReference>
<comment type="function">
    <text evidence="6">Part of an electron transfer system.</text>
</comment>
<comment type="caution">
    <text evidence="7">The sequence shown here is derived from an EMBL/GenBank/DDBJ whole genome shotgun (WGS) entry which is preliminary data.</text>
</comment>